<protein>
    <submittedName>
        <fullName evidence="2">Uncharacterized protein</fullName>
    </submittedName>
</protein>
<sequence>MDDSTPIPSFYTGSQATSLGSMYTGLKIHQPKPIPHPALRTVGLHSALPHSSPIRSPNTMDRNHPAVNLPVRPSDRPRVTLAADVGPYSSFPSAGSSGLCSLEEGRRQPFNLCNHHVACVLCSCYPVSSLSPLPHMPGSFPGEANVPPNHGSPLRNNRMTGRDIVISRALEYHIKKIQDAGYIVYIKPIGNGATNEEDNALEDSDAFIGSNDDDFIESENKSI</sequence>
<keyword evidence="3" id="KW-1185">Reference proteome</keyword>
<dbReference type="EMBL" id="MLYV02001290">
    <property type="protein sequence ID" value="PSR71227.1"/>
    <property type="molecule type" value="Genomic_DNA"/>
</dbReference>
<organism evidence="2 3">
    <name type="scientific">Hermanssonia centrifuga</name>
    <dbReference type="NCBI Taxonomy" id="98765"/>
    <lineage>
        <taxon>Eukaryota</taxon>
        <taxon>Fungi</taxon>
        <taxon>Dikarya</taxon>
        <taxon>Basidiomycota</taxon>
        <taxon>Agaricomycotina</taxon>
        <taxon>Agaricomycetes</taxon>
        <taxon>Polyporales</taxon>
        <taxon>Meruliaceae</taxon>
        <taxon>Hermanssonia</taxon>
    </lineage>
</organism>
<evidence type="ECO:0000313" key="2">
    <source>
        <dbReference type="EMBL" id="PSR71227.1"/>
    </source>
</evidence>
<dbReference type="AlphaFoldDB" id="A0A2R6NFQ8"/>
<evidence type="ECO:0000313" key="3">
    <source>
        <dbReference type="Proteomes" id="UP000186601"/>
    </source>
</evidence>
<feature type="region of interest" description="Disordered" evidence="1">
    <location>
        <begin position="196"/>
        <end position="223"/>
    </location>
</feature>
<dbReference type="Proteomes" id="UP000186601">
    <property type="component" value="Unassembled WGS sequence"/>
</dbReference>
<feature type="region of interest" description="Disordered" evidence="1">
    <location>
        <begin position="51"/>
        <end position="74"/>
    </location>
</feature>
<accession>A0A2R6NFQ8</accession>
<gene>
    <name evidence="2" type="ORF">PHLCEN_2v12881</name>
</gene>
<comment type="caution">
    <text evidence="2">The sequence shown here is derived from an EMBL/GenBank/DDBJ whole genome shotgun (WGS) entry which is preliminary data.</text>
</comment>
<reference evidence="2 3" key="1">
    <citation type="submission" date="2018-02" db="EMBL/GenBank/DDBJ databases">
        <title>Genome sequence of the basidiomycete white-rot fungus Phlebia centrifuga.</title>
        <authorList>
            <person name="Granchi Z."/>
            <person name="Peng M."/>
            <person name="de Vries R.P."/>
            <person name="Hilden K."/>
            <person name="Makela M.R."/>
            <person name="Grigoriev I."/>
            <person name="Riley R."/>
        </authorList>
    </citation>
    <scope>NUCLEOTIDE SEQUENCE [LARGE SCALE GENOMIC DNA]</scope>
    <source>
        <strain evidence="2 3">FBCC195</strain>
    </source>
</reference>
<name>A0A2R6NFQ8_9APHY</name>
<feature type="compositionally biased region" description="Acidic residues" evidence="1">
    <location>
        <begin position="196"/>
        <end position="217"/>
    </location>
</feature>
<proteinExistence type="predicted"/>
<evidence type="ECO:0000256" key="1">
    <source>
        <dbReference type="SAM" id="MobiDB-lite"/>
    </source>
</evidence>